<organism evidence="1 2">
    <name type="scientific">Muricoccus pecuniae</name>
    <dbReference type="NCBI Taxonomy" id="693023"/>
    <lineage>
        <taxon>Bacteria</taxon>
        <taxon>Pseudomonadati</taxon>
        <taxon>Pseudomonadota</taxon>
        <taxon>Alphaproteobacteria</taxon>
        <taxon>Acetobacterales</taxon>
        <taxon>Roseomonadaceae</taxon>
        <taxon>Muricoccus</taxon>
    </lineage>
</organism>
<evidence type="ECO:0000313" key="1">
    <source>
        <dbReference type="EMBL" id="MBB5696603.1"/>
    </source>
</evidence>
<dbReference type="Proteomes" id="UP000580654">
    <property type="component" value="Unassembled WGS sequence"/>
</dbReference>
<evidence type="ECO:0000313" key="2">
    <source>
        <dbReference type="Proteomes" id="UP000580654"/>
    </source>
</evidence>
<accession>A0A840YN20</accession>
<protein>
    <submittedName>
        <fullName evidence="1">Uncharacterized protein</fullName>
    </submittedName>
</protein>
<gene>
    <name evidence="1" type="ORF">FHS87_004677</name>
</gene>
<name>A0A840YN20_9PROT</name>
<reference evidence="1 2" key="1">
    <citation type="submission" date="2020-08" db="EMBL/GenBank/DDBJ databases">
        <title>Genomic Encyclopedia of Type Strains, Phase IV (KMG-IV): sequencing the most valuable type-strain genomes for metagenomic binning, comparative biology and taxonomic classification.</title>
        <authorList>
            <person name="Goeker M."/>
        </authorList>
    </citation>
    <scope>NUCLEOTIDE SEQUENCE [LARGE SCALE GENOMIC DNA]</scope>
    <source>
        <strain evidence="1 2">DSM 25622</strain>
    </source>
</reference>
<proteinExistence type="predicted"/>
<sequence length="96" mass="9486">MSGAANDNAGAGQQPAPAGMTALVEGTLGQVAHMLEEVGTLGLPSAVAAARRVRSISVAGVASLPPKQGIGLLCRLVREAEALEAALAAKARRSAS</sequence>
<comment type="caution">
    <text evidence="1">The sequence shown here is derived from an EMBL/GenBank/DDBJ whole genome shotgun (WGS) entry which is preliminary data.</text>
</comment>
<dbReference type="EMBL" id="JACIJD010000063">
    <property type="protein sequence ID" value="MBB5696603.1"/>
    <property type="molecule type" value="Genomic_DNA"/>
</dbReference>
<keyword evidence="2" id="KW-1185">Reference proteome</keyword>
<dbReference type="AlphaFoldDB" id="A0A840YN20"/>
<dbReference type="RefSeq" id="WP_184522179.1">
    <property type="nucleotide sequence ID" value="NZ_JACIJD010000063.1"/>
</dbReference>